<name>A1ANN9_PELPD</name>
<keyword evidence="1" id="KW-0472">Membrane</keyword>
<accession>A1ANN9</accession>
<feature type="transmembrane region" description="Helical" evidence="1">
    <location>
        <begin position="223"/>
        <end position="248"/>
    </location>
</feature>
<dbReference type="InterPro" id="IPR000620">
    <property type="entry name" value="EamA_dom"/>
</dbReference>
<keyword evidence="4" id="KW-1185">Reference proteome</keyword>
<feature type="domain" description="EamA" evidence="2">
    <location>
        <begin position="5"/>
        <end position="135"/>
    </location>
</feature>
<dbReference type="PANTHER" id="PTHR22911">
    <property type="entry name" value="ACYL-MALONYL CONDENSING ENZYME-RELATED"/>
    <property type="match status" value="1"/>
</dbReference>
<dbReference type="RefSeq" id="WP_011735252.1">
    <property type="nucleotide sequence ID" value="NC_008609.1"/>
</dbReference>
<keyword evidence="1" id="KW-1133">Transmembrane helix</keyword>
<feature type="transmembrane region" description="Helical" evidence="1">
    <location>
        <begin position="158"/>
        <end position="177"/>
    </location>
</feature>
<dbReference type="PANTHER" id="PTHR22911:SF137">
    <property type="entry name" value="SOLUTE CARRIER FAMILY 35 MEMBER G2-RELATED"/>
    <property type="match status" value="1"/>
</dbReference>
<feature type="transmembrane region" description="Helical" evidence="1">
    <location>
        <begin position="119"/>
        <end position="137"/>
    </location>
</feature>
<dbReference type="SUPFAM" id="SSF103481">
    <property type="entry name" value="Multidrug resistance efflux transporter EmrE"/>
    <property type="match status" value="1"/>
</dbReference>
<dbReference type="EMBL" id="CP000482">
    <property type="protein sequence ID" value="ABK98959.1"/>
    <property type="molecule type" value="Genomic_DNA"/>
</dbReference>
<proteinExistence type="predicted"/>
<evidence type="ECO:0000313" key="3">
    <source>
        <dbReference type="EMBL" id="ABK98959.1"/>
    </source>
</evidence>
<keyword evidence="1" id="KW-0812">Transmembrane</keyword>
<feature type="transmembrane region" description="Helical" evidence="1">
    <location>
        <begin position="6"/>
        <end position="23"/>
    </location>
</feature>
<organism evidence="3 4">
    <name type="scientific">Pelobacter propionicus (strain DSM 2379 / NBRC 103807 / OttBd1)</name>
    <dbReference type="NCBI Taxonomy" id="338966"/>
    <lineage>
        <taxon>Bacteria</taxon>
        <taxon>Pseudomonadati</taxon>
        <taxon>Thermodesulfobacteriota</taxon>
        <taxon>Desulfuromonadia</taxon>
        <taxon>Desulfuromonadales</taxon>
        <taxon>Desulfuromonadaceae</taxon>
        <taxon>Pelobacter</taxon>
    </lineage>
</organism>
<dbReference type="InterPro" id="IPR037185">
    <property type="entry name" value="EmrE-like"/>
</dbReference>
<dbReference type="Proteomes" id="UP000006732">
    <property type="component" value="Chromosome"/>
</dbReference>
<feature type="transmembrane region" description="Helical" evidence="1">
    <location>
        <begin position="62"/>
        <end position="82"/>
    </location>
</feature>
<sequence length="292" mass="31497">MISPWIPLSLLCAFSLATSDALAKRALTHHNEHLILWLRLLLASPFLLAMLPFIPIPTLAPGFYRATLVSLPLEALASVLYIRALKLSPLSLTLPLLALTPLFLLAVPSLLLGERISRAGTAGVLLIVTGTYCLNLGRARREFLEPLRATMRDRGARCMLGVALIYSVTSTLGKQAVAASSPLFFAAIYIPLLTLLLTPLALRNMKGGVRGVFASGAVKEAILPALFYALMVLTHMSAIAMTRVAYMISLKRLSLLMGVIYGHVLFHEQGIAGRLAGTLLMLCGVALITLYP</sequence>
<feature type="transmembrane region" description="Helical" evidence="1">
    <location>
        <begin position="94"/>
        <end position="113"/>
    </location>
</feature>
<evidence type="ECO:0000256" key="1">
    <source>
        <dbReference type="SAM" id="Phobius"/>
    </source>
</evidence>
<gene>
    <name evidence="3" type="ordered locus">Ppro_1339</name>
</gene>
<dbReference type="HOGENOM" id="CLU_060016_1_0_7"/>
<dbReference type="KEGG" id="ppd:Ppro_1339"/>
<dbReference type="Gene3D" id="1.10.3730.20">
    <property type="match status" value="1"/>
</dbReference>
<dbReference type="AlphaFoldDB" id="A1ANN9"/>
<reference evidence="3 4" key="1">
    <citation type="submission" date="2006-10" db="EMBL/GenBank/DDBJ databases">
        <title>Complete sequence of chromosome of Pelobacter propionicus DSM 2379.</title>
        <authorList>
            <consortium name="US DOE Joint Genome Institute"/>
            <person name="Copeland A."/>
            <person name="Lucas S."/>
            <person name="Lapidus A."/>
            <person name="Barry K."/>
            <person name="Detter J.C."/>
            <person name="Glavina del Rio T."/>
            <person name="Hammon N."/>
            <person name="Israni S."/>
            <person name="Dalin E."/>
            <person name="Tice H."/>
            <person name="Pitluck S."/>
            <person name="Saunders E."/>
            <person name="Brettin T."/>
            <person name="Bruce D."/>
            <person name="Han C."/>
            <person name="Tapia R."/>
            <person name="Schmutz J."/>
            <person name="Larimer F."/>
            <person name="Land M."/>
            <person name="Hauser L."/>
            <person name="Kyrpides N."/>
            <person name="Kim E."/>
            <person name="Lovley D."/>
            <person name="Richardson P."/>
        </authorList>
    </citation>
    <scope>NUCLEOTIDE SEQUENCE [LARGE SCALE GENOMIC DNA]</scope>
    <source>
        <strain evidence="4">DSM 2379 / NBRC 103807 / OttBd1</strain>
    </source>
</reference>
<protein>
    <recommendedName>
        <fullName evidence="2">EamA domain-containing protein</fullName>
    </recommendedName>
</protein>
<feature type="transmembrane region" description="Helical" evidence="1">
    <location>
        <begin position="271"/>
        <end position="291"/>
    </location>
</feature>
<dbReference type="STRING" id="338966.Ppro_1339"/>
<dbReference type="GO" id="GO:0016020">
    <property type="term" value="C:membrane"/>
    <property type="evidence" value="ECO:0007669"/>
    <property type="project" value="InterPro"/>
</dbReference>
<feature type="transmembrane region" description="Helical" evidence="1">
    <location>
        <begin position="35"/>
        <end position="56"/>
    </location>
</feature>
<evidence type="ECO:0000313" key="4">
    <source>
        <dbReference type="Proteomes" id="UP000006732"/>
    </source>
</evidence>
<dbReference type="OrthoDB" id="5762785at2"/>
<feature type="transmembrane region" description="Helical" evidence="1">
    <location>
        <begin position="183"/>
        <end position="202"/>
    </location>
</feature>
<dbReference type="Pfam" id="PF00892">
    <property type="entry name" value="EamA"/>
    <property type="match status" value="1"/>
</dbReference>
<dbReference type="eggNOG" id="COG2510">
    <property type="taxonomic scope" value="Bacteria"/>
</dbReference>
<evidence type="ECO:0000259" key="2">
    <source>
        <dbReference type="Pfam" id="PF00892"/>
    </source>
</evidence>